<evidence type="ECO:0000313" key="9">
    <source>
        <dbReference type="EMBL" id="PJF17210.1"/>
    </source>
</evidence>
<dbReference type="GO" id="GO:0051015">
    <property type="term" value="F:actin filament binding"/>
    <property type="evidence" value="ECO:0007669"/>
    <property type="project" value="EnsemblFungi"/>
</dbReference>
<dbReference type="PRINTS" id="PR00320">
    <property type="entry name" value="GPROTEINBRPT"/>
</dbReference>
<dbReference type="GO" id="GO:1990819">
    <property type="term" value="C:mating projection actin fusion focus"/>
    <property type="evidence" value="ECO:0007669"/>
    <property type="project" value="EnsemblFungi"/>
</dbReference>
<feature type="repeat" description="WD" evidence="6">
    <location>
        <begin position="77"/>
        <end position="119"/>
    </location>
</feature>
<keyword evidence="2 6" id="KW-0853">WD repeat</keyword>
<evidence type="ECO:0000256" key="6">
    <source>
        <dbReference type="PROSITE-ProRule" id="PRU00221"/>
    </source>
</evidence>
<dbReference type="EMBL" id="MTSL01000186">
    <property type="protein sequence ID" value="PJF17210.1"/>
    <property type="molecule type" value="Genomic_DNA"/>
</dbReference>
<evidence type="ECO:0000256" key="3">
    <source>
        <dbReference type="ARBA" id="ARBA00022737"/>
    </source>
</evidence>
<accession>A0A2H9THV9</accession>
<evidence type="ECO:0000259" key="8">
    <source>
        <dbReference type="SMART" id="SM01166"/>
    </source>
</evidence>
<dbReference type="InterPro" id="IPR036322">
    <property type="entry name" value="WD40_repeat_dom_sf"/>
</dbReference>
<dbReference type="Pfam" id="PF00400">
    <property type="entry name" value="WD40"/>
    <property type="match status" value="3"/>
</dbReference>
<dbReference type="STRING" id="1246581.A0A2H9THV9"/>
<evidence type="ECO:0000256" key="7">
    <source>
        <dbReference type="RuleBase" id="RU280818"/>
    </source>
</evidence>
<dbReference type="PROSITE" id="PS50294">
    <property type="entry name" value="WD_REPEATS_REGION"/>
    <property type="match status" value="2"/>
</dbReference>
<dbReference type="FunFam" id="2.130.10.10:FF:000502">
    <property type="entry name" value="Coronin"/>
    <property type="match status" value="1"/>
</dbReference>
<name>A0A2H9THV9_9FUNG</name>
<dbReference type="GO" id="GO:0110085">
    <property type="term" value="C:mitotic actomyosin contractile ring"/>
    <property type="evidence" value="ECO:0007669"/>
    <property type="project" value="EnsemblFungi"/>
</dbReference>
<dbReference type="SMART" id="SM00320">
    <property type="entry name" value="WD40"/>
    <property type="match status" value="3"/>
</dbReference>
<dbReference type="GO" id="GO:0030479">
    <property type="term" value="C:actin cortical patch"/>
    <property type="evidence" value="ECO:0007669"/>
    <property type="project" value="EnsemblFungi"/>
</dbReference>
<dbReference type="InterPro" id="IPR015943">
    <property type="entry name" value="WD40/YVTN_repeat-like_dom_sf"/>
</dbReference>
<sequence>MTAKIVRSSKYRHVFGTGSKRESCYEGASVSLDSNDWHLVKANPLFLSVHWDSAGGGAFLVQPLEKTGRLPTAVPLYTGHTGPVLDTDWSPFNDHVVASAGDDGRILVWNVPEGGPTETTSEYAGELKGHERRIVDLTWHPAAEAVLSSASHDMTVRLWDVTKGVAHQTLTGHTDAVLDQSWALVGDKLATTSRDKTVRIFDPRSGTAAVAERKQAHTGVKGIRVQWLGETNQLLTTGFGRSSEREVALWDSRNLETPLTMISVDSASGPLLPFFDPDCGLVYLAGRGDGNIRYYELLSEAPYLFPLSEYKSVDPQRGLALLPKRVVSVNDNEIARFIKVYGSQPILEPLSFKVPRRDSATNFAHDIYPDALSGEPALSASEFFAGKTSCPRRASMEVSFVAPRREMSISSTVLKEEKEEPTTEEALREAWRSLSKENGQLKSDLAQKSIRIRQLEAMLPK</sequence>
<evidence type="ECO:0000313" key="10">
    <source>
        <dbReference type="Proteomes" id="UP000240830"/>
    </source>
</evidence>
<dbReference type="GO" id="GO:0030674">
    <property type="term" value="F:protein-macromolecule adaptor activity"/>
    <property type="evidence" value="ECO:0007669"/>
    <property type="project" value="EnsemblFungi"/>
</dbReference>
<proteinExistence type="inferred from homology"/>
<dbReference type="GO" id="GO:0071933">
    <property type="term" value="F:Arp2/3 complex binding"/>
    <property type="evidence" value="ECO:0007669"/>
    <property type="project" value="EnsemblFungi"/>
</dbReference>
<dbReference type="PROSITE" id="PS50082">
    <property type="entry name" value="WD_REPEATS_2"/>
    <property type="match status" value="3"/>
</dbReference>
<evidence type="ECO:0000256" key="4">
    <source>
        <dbReference type="ARBA" id="ARBA00023054"/>
    </source>
</evidence>
<dbReference type="GO" id="GO:0030139">
    <property type="term" value="C:endocytic vesicle"/>
    <property type="evidence" value="ECO:0007669"/>
    <property type="project" value="EnsemblFungi"/>
</dbReference>
<dbReference type="GO" id="GO:0008017">
    <property type="term" value="F:microtubule binding"/>
    <property type="evidence" value="ECO:0007669"/>
    <property type="project" value="EnsemblFungi"/>
</dbReference>
<dbReference type="InterPro" id="IPR015505">
    <property type="entry name" value="Coronin"/>
</dbReference>
<feature type="repeat" description="WD" evidence="6">
    <location>
        <begin position="127"/>
        <end position="169"/>
    </location>
</feature>
<evidence type="ECO:0000256" key="5">
    <source>
        <dbReference type="ARBA" id="ARBA00023203"/>
    </source>
</evidence>
<evidence type="ECO:0000256" key="1">
    <source>
        <dbReference type="ARBA" id="ARBA00009482"/>
    </source>
</evidence>
<keyword evidence="4" id="KW-0175">Coiled coil</keyword>
<dbReference type="InterPro" id="IPR015048">
    <property type="entry name" value="DUF1899"/>
</dbReference>
<reference evidence="9 10" key="1">
    <citation type="submission" date="2016-10" db="EMBL/GenBank/DDBJ databases">
        <title>The genome of Paramicrosporidium saccamoebae is the missing link in understanding Cryptomycota and Microsporidia evolution.</title>
        <authorList>
            <person name="Quandt C.A."/>
            <person name="Beaudet D."/>
            <person name="Corsaro D."/>
            <person name="Michel R."/>
            <person name="Corradi N."/>
            <person name="James T."/>
        </authorList>
    </citation>
    <scope>NUCLEOTIDE SEQUENCE [LARGE SCALE GENOMIC DNA]</scope>
    <source>
        <strain evidence="9 10">KSL3</strain>
    </source>
</reference>
<dbReference type="Pfam" id="PF08953">
    <property type="entry name" value="DUF1899"/>
    <property type="match status" value="1"/>
</dbReference>
<dbReference type="AlphaFoldDB" id="A0A2H9THV9"/>
<dbReference type="GO" id="GO:0071846">
    <property type="term" value="P:actin filament debranching"/>
    <property type="evidence" value="ECO:0007669"/>
    <property type="project" value="EnsemblFungi"/>
</dbReference>
<feature type="domain" description="DUF1899" evidence="8">
    <location>
        <begin position="4"/>
        <end position="68"/>
    </location>
</feature>
<dbReference type="Gene3D" id="2.130.10.10">
    <property type="entry name" value="YVTN repeat-like/Quinoprotein amine dehydrogenase"/>
    <property type="match status" value="1"/>
</dbReference>
<dbReference type="SMART" id="SM01167">
    <property type="entry name" value="DUF1900"/>
    <property type="match status" value="1"/>
</dbReference>
<dbReference type="GO" id="GO:2000601">
    <property type="term" value="P:positive regulation of Arp2/3 complex-mediated actin nucleation"/>
    <property type="evidence" value="ECO:0007669"/>
    <property type="project" value="EnsemblFungi"/>
</dbReference>
<dbReference type="GO" id="GO:0007015">
    <property type="term" value="P:actin filament organization"/>
    <property type="evidence" value="ECO:0007669"/>
    <property type="project" value="EnsemblFungi"/>
</dbReference>
<dbReference type="PROSITE" id="PS00678">
    <property type="entry name" value="WD_REPEATS_1"/>
    <property type="match status" value="2"/>
</dbReference>
<keyword evidence="3 7" id="KW-0677">Repeat</keyword>
<dbReference type="InterPro" id="IPR019775">
    <property type="entry name" value="WD40_repeat_CS"/>
</dbReference>
<keyword evidence="10" id="KW-1185">Reference proteome</keyword>
<dbReference type="PANTHER" id="PTHR10856:SF0">
    <property type="entry name" value="CORONIN"/>
    <property type="match status" value="1"/>
</dbReference>
<dbReference type="GO" id="GO:0034316">
    <property type="term" value="P:negative regulation of Arp2/3 complex-mediated actin nucleation"/>
    <property type="evidence" value="ECO:0007669"/>
    <property type="project" value="EnsemblFungi"/>
</dbReference>
<organism evidence="9 10">
    <name type="scientific">Paramicrosporidium saccamoebae</name>
    <dbReference type="NCBI Taxonomy" id="1246581"/>
    <lineage>
        <taxon>Eukaryota</taxon>
        <taxon>Fungi</taxon>
        <taxon>Fungi incertae sedis</taxon>
        <taxon>Cryptomycota</taxon>
        <taxon>Cryptomycota incertae sedis</taxon>
        <taxon>Paramicrosporidium</taxon>
    </lineage>
</organism>
<dbReference type="OrthoDB" id="1850764at2759"/>
<dbReference type="InterPro" id="IPR001680">
    <property type="entry name" value="WD40_rpt"/>
</dbReference>
<comment type="similarity">
    <text evidence="1 7">Belongs to the WD repeat coronin family.</text>
</comment>
<dbReference type="SMART" id="SM01166">
    <property type="entry name" value="DUF1899"/>
    <property type="match status" value="1"/>
</dbReference>
<feature type="repeat" description="WD" evidence="6">
    <location>
        <begin position="170"/>
        <end position="211"/>
    </location>
</feature>
<gene>
    <name evidence="9" type="ORF">PSACC_03000</name>
</gene>
<comment type="caution">
    <text evidence="9">The sequence shown here is derived from an EMBL/GenBank/DDBJ whole genome shotgun (WGS) entry which is preliminary data.</text>
</comment>
<dbReference type="GO" id="GO:0007017">
    <property type="term" value="P:microtubule-based process"/>
    <property type="evidence" value="ECO:0007669"/>
    <property type="project" value="EnsemblFungi"/>
</dbReference>
<protein>
    <recommendedName>
        <fullName evidence="7">Coronin</fullName>
    </recommendedName>
</protein>
<dbReference type="SUPFAM" id="SSF50978">
    <property type="entry name" value="WD40 repeat-like"/>
    <property type="match status" value="1"/>
</dbReference>
<evidence type="ECO:0000256" key="2">
    <source>
        <dbReference type="ARBA" id="ARBA00022574"/>
    </source>
</evidence>
<dbReference type="Proteomes" id="UP000240830">
    <property type="component" value="Unassembled WGS sequence"/>
</dbReference>
<keyword evidence="5" id="KW-0009">Actin-binding</keyword>
<dbReference type="InterPro" id="IPR020472">
    <property type="entry name" value="WD40_PAC1"/>
</dbReference>
<dbReference type="PANTHER" id="PTHR10856">
    <property type="entry name" value="CORONIN"/>
    <property type="match status" value="1"/>
</dbReference>
<dbReference type="GO" id="GO:0051666">
    <property type="term" value="P:actin cortical patch localization"/>
    <property type="evidence" value="ECO:0007669"/>
    <property type="project" value="EnsemblFungi"/>
</dbReference>
<dbReference type="Pfam" id="PF16300">
    <property type="entry name" value="WD40_4"/>
    <property type="match status" value="1"/>
</dbReference>